<reference evidence="3" key="1">
    <citation type="submission" date="2015-07" db="EMBL/GenBank/DDBJ databases">
        <title>Complete genome sequence and phylogenetic analysis of Limnochorda pilosa.</title>
        <authorList>
            <person name="Watanabe M."/>
            <person name="Kojima H."/>
            <person name="Fukui M."/>
        </authorList>
    </citation>
    <scope>NUCLEOTIDE SEQUENCE [LARGE SCALE GENOMIC DNA]</scope>
    <source>
        <strain evidence="3">HC45</strain>
    </source>
</reference>
<dbReference type="RefSeq" id="WP_068140798.1">
    <property type="nucleotide sequence ID" value="NZ_AP014924.1"/>
</dbReference>
<evidence type="ECO:0000313" key="2">
    <source>
        <dbReference type="EMBL" id="BAS29266.1"/>
    </source>
</evidence>
<accession>A0A0K2SQ90</accession>
<keyword evidence="3" id="KW-1185">Reference proteome</keyword>
<dbReference type="AlphaFoldDB" id="A0A0K2SQ90"/>
<dbReference type="STRING" id="1555112.LIP_3454"/>
<evidence type="ECO:0000313" key="3">
    <source>
        <dbReference type="Proteomes" id="UP000065807"/>
    </source>
</evidence>
<reference evidence="3" key="2">
    <citation type="journal article" date="2016" name="Int. J. Syst. Evol. Microbiol.">
        <title>Complete genome sequence and cell structure of Limnochorda pilosa, a Gram-negative spore-former within the phylum Firmicutes.</title>
        <authorList>
            <person name="Watanabe M."/>
            <person name="Kojima H."/>
            <person name="Fukui M."/>
        </authorList>
    </citation>
    <scope>NUCLEOTIDE SEQUENCE [LARGE SCALE GENOMIC DNA]</scope>
    <source>
        <strain evidence="3">HC45</strain>
    </source>
</reference>
<proteinExistence type="predicted"/>
<organism evidence="2 3">
    <name type="scientific">Limnochorda pilosa</name>
    <dbReference type="NCBI Taxonomy" id="1555112"/>
    <lineage>
        <taxon>Bacteria</taxon>
        <taxon>Bacillati</taxon>
        <taxon>Bacillota</taxon>
        <taxon>Limnochordia</taxon>
        <taxon>Limnochordales</taxon>
        <taxon>Limnochordaceae</taxon>
        <taxon>Limnochorda</taxon>
    </lineage>
</organism>
<evidence type="ECO:0000259" key="1">
    <source>
        <dbReference type="Pfam" id="PF13542"/>
    </source>
</evidence>
<dbReference type="EMBL" id="AP014924">
    <property type="protein sequence ID" value="BAS29266.1"/>
    <property type="molecule type" value="Genomic_DNA"/>
</dbReference>
<protein>
    <submittedName>
        <fullName evidence="2">Transposase</fullName>
    </submittedName>
</protein>
<name>A0A0K2SQ90_LIMPI</name>
<feature type="domain" description="Transposase IS204/IS1001/IS1096/IS1165 helix-turn-helix" evidence="1">
    <location>
        <begin position="2"/>
        <end position="50"/>
    </location>
</feature>
<dbReference type="InterPro" id="IPR032877">
    <property type="entry name" value="Transposase_HTH"/>
</dbReference>
<dbReference type="Pfam" id="PF13542">
    <property type="entry name" value="HTH_Tnp_ISL3"/>
    <property type="match status" value="1"/>
</dbReference>
<gene>
    <name evidence="2" type="ORF">LIP_3454</name>
</gene>
<sequence length="105" mass="12121">MEVPWSRPGSGFTLVLEAMILATARELPVRALARMVGEHDTRLWRVIRRHDGQAAERPDLGVDEVRREEVKTNPLLKKTRYLWMRNPSSLKQRQSQQLESLASTT</sequence>
<dbReference type="OrthoDB" id="6197054at2"/>
<dbReference type="KEGG" id="lpil:LIP_3454"/>
<dbReference type="Proteomes" id="UP000065807">
    <property type="component" value="Chromosome"/>
</dbReference>